<dbReference type="InterPro" id="IPR000014">
    <property type="entry name" value="PAS"/>
</dbReference>
<feature type="transmembrane region" description="Helical" evidence="7">
    <location>
        <begin position="204"/>
        <end position="228"/>
    </location>
</feature>
<dbReference type="PANTHER" id="PTHR11920:SF335">
    <property type="entry name" value="GUANYLATE CYCLASE"/>
    <property type="match status" value="1"/>
</dbReference>
<dbReference type="CDD" id="cd07302">
    <property type="entry name" value="CHD"/>
    <property type="match status" value="1"/>
</dbReference>
<evidence type="ECO:0000256" key="5">
    <source>
        <dbReference type="ARBA" id="ARBA00023136"/>
    </source>
</evidence>
<dbReference type="SMART" id="SM00044">
    <property type="entry name" value="CYCc"/>
    <property type="match status" value="1"/>
</dbReference>
<dbReference type="SMART" id="SM00091">
    <property type="entry name" value="PAS"/>
    <property type="match status" value="1"/>
</dbReference>
<dbReference type="SUPFAM" id="SSF55073">
    <property type="entry name" value="Nucleotide cyclase"/>
    <property type="match status" value="1"/>
</dbReference>
<dbReference type="Pfam" id="PF00211">
    <property type="entry name" value="Guanylate_cyc"/>
    <property type="match status" value="1"/>
</dbReference>
<feature type="transmembrane region" description="Helical" evidence="7">
    <location>
        <begin position="301"/>
        <end position="326"/>
    </location>
</feature>
<evidence type="ECO:0000313" key="10">
    <source>
        <dbReference type="Proteomes" id="UP001470230"/>
    </source>
</evidence>
<dbReference type="InterPro" id="IPR050401">
    <property type="entry name" value="Cyclic_nucleotide_synthase"/>
</dbReference>
<keyword evidence="2 7" id="KW-0812">Transmembrane</keyword>
<dbReference type="Proteomes" id="UP001470230">
    <property type="component" value="Unassembled WGS sequence"/>
</dbReference>
<evidence type="ECO:0000313" key="9">
    <source>
        <dbReference type="EMBL" id="KAK8881298.1"/>
    </source>
</evidence>
<protein>
    <recommendedName>
        <fullName evidence="8">Guanylate cyclase domain-containing protein</fullName>
    </recommendedName>
</protein>
<dbReference type="Gene3D" id="3.30.70.1230">
    <property type="entry name" value="Nucleotide cyclase"/>
    <property type="match status" value="1"/>
</dbReference>
<feature type="transmembrane region" description="Helical" evidence="7">
    <location>
        <begin position="166"/>
        <end position="192"/>
    </location>
</feature>
<organism evidence="9 10">
    <name type="scientific">Tritrichomonas musculus</name>
    <dbReference type="NCBI Taxonomy" id="1915356"/>
    <lineage>
        <taxon>Eukaryota</taxon>
        <taxon>Metamonada</taxon>
        <taxon>Parabasalia</taxon>
        <taxon>Tritrichomonadida</taxon>
        <taxon>Tritrichomonadidae</taxon>
        <taxon>Tritrichomonas</taxon>
    </lineage>
</organism>
<dbReference type="EMBL" id="JAPFFF010000010">
    <property type="protein sequence ID" value="KAK8881298.1"/>
    <property type="molecule type" value="Genomic_DNA"/>
</dbReference>
<evidence type="ECO:0000256" key="7">
    <source>
        <dbReference type="SAM" id="Phobius"/>
    </source>
</evidence>
<keyword evidence="6" id="KW-0456">Lyase</keyword>
<proteinExistence type="predicted"/>
<feature type="transmembrane region" description="Helical" evidence="7">
    <location>
        <begin position="332"/>
        <end position="352"/>
    </location>
</feature>
<evidence type="ECO:0000256" key="4">
    <source>
        <dbReference type="ARBA" id="ARBA00022989"/>
    </source>
</evidence>
<keyword evidence="4 7" id="KW-1133">Transmembrane helix</keyword>
<dbReference type="InterPro" id="IPR029787">
    <property type="entry name" value="Nucleotide_cyclase"/>
</dbReference>
<evidence type="ECO:0000256" key="2">
    <source>
        <dbReference type="ARBA" id="ARBA00022692"/>
    </source>
</evidence>
<feature type="transmembrane region" description="Helical" evidence="7">
    <location>
        <begin position="1179"/>
        <end position="1204"/>
    </location>
</feature>
<accession>A0ABR2JS74</accession>
<comment type="subcellular location">
    <subcellularLocation>
        <location evidence="1">Membrane</location>
    </subcellularLocation>
</comment>
<gene>
    <name evidence="9" type="ORF">M9Y10_004033</name>
</gene>
<dbReference type="InterPro" id="IPR001054">
    <property type="entry name" value="A/G_cyclase"/>
</dbReference>
<feature type="transmembrane region" description="Helical" evidence="7">
    <location>
        <begin position="870"/>
        <end position="894"/>
    </location>
</feature>
<dbReference type="SUPFAM" id="SSF55785">
    <property type="entry name" value="PYP-like sensor domain (PAS domain)"/>
    <property type="match status" value="1"/>
</dbReference>
<dbReference type="PANTHER" id="PTHR11920">
    <property type="entry name" value="GUANYLYL CYCLASE"/>
    <property type="match status" value="1"/>
</dbReference>
<keyword evidence="5 7" id="KW-0472">Membrane</keyword>
<dbReference type="InterPro" id="IPR035965">
    <property type="entry name" value="PAS-like_dom_sf"/>
</dbReference>
<keyword evidence="10" id="KW-1185">Reference proteome</keyword>
<feature type="domain" description="Guanylate cyclase" evidence="8">
    <location>
        <begin position="1403"/>
        <end position="1535"/>
    </location>
</feature>
<sequence length="1582" mass="178979">MIRIEDLGAKSSHETSLSTFQSLSTKYNGLIELSPYKKMRNLLFELMRYIYSSMTSNSGSLQAVLRVTNKIMMWIRFFQLFGPSLYVNFVISGKDNFSLWSQDNPISRIIEYLSVLWNLIPPRNRDDLCHIILIIYTVLFILFFLIIVGSSFYYKRYANLPDFIPPIIMFFINTFGFFMHPVSIAHGFQIIGYYINNSSDRSNLVLNIVLIVLSFLCFAIYLWLYIHIFAISIEFRDDSLLCILFMPQVQILTCTTIITAIAAIFTHFQTIPKCVGCFINAGIYVFLFVNRLIEGGFVNHIANILFGTLTLSGAAVSVLCAILLIMKHQLNTSFIFVIIAFTVIMAIVVNFYESYRRSKILALLDDFATYSDFNIFPTVRLFMSAIIIGFEKAHPMCVNYSIFNEAIKKWEDDTRVWCCFLKFLAIYSEFSNESALAAQHITNAKLKGYLIKNMLHQSSALLKSRDVNLSPELKKKISDLSKRVQATKHRMRNIWDHVIQGNLNEMDRAIENCYKSVQSCSAEFDHVARQYANNRFVARTYTRYCHEILANRQLTNEWFDKSRMLQKGLKVTTDAAHDLALEAFPLLPSSISQNSLTSNASEFDMSTSEGFNSEIDDEAKNQQSATQNMMLLNTIENLSIPSIKHSIVFRLLVLFLLFLVSVIVFSVYIPFLIDRLVSPLDFIYTLSYLRCIGFQVAIIGHHYVLETIPGHILSHVENSQQNPPDSLGSSFDPRIQLLFLLKTGSSMLQQLSTFASFMQGNPTMDKAREVIFGQNMEYIFFRSRGDRQPLKLALQVGMMDVFNQLYALLELTPVTDENNPPENPLDSSVLNTSKILNAVQNAETFGNYIFDSLNNVTQYLQDEDSTIQKVFMILMIVLCSLYVILQFLVTFLCLREIRKDKNTIFKCLTSLPKNVVSSVVEYLRILKKDSNDDLLKGTTTTTTEGDVDVNKQEENILKILMTGDSSGGVKSELLIIILTVFHTILYIVFVIYGGLSIISQSKNLVSEAPHIDYLLGAYTYDAATVLATDLMLGEFYNLSTDFKIDVLCARFNQRLQRSQDYYSNLLYGNSSANISPFKAFSQGLAESIERMACNDISSKPPDTIYDAYKCIRPDVMLYIHHNMVLSLVSPVQMRGSRIDKENELIPEIYDLSLMLLYENFFFPMFNQVVDTLNTEFHEAIGSIIAISFILFAISLIFEIIIIIINLQTKKHMVFTLKLLLQCPANAVAACSNIQHVLAGDFSTSLFEGISRKKEFFDNLVNELPLACIICDQQGVIHIANIAACRLFKESKEELISTSVIQLLGSSSPKEFKNLNNVSKPVERKVLYTDKSNENINLVVGMRPEQSMIIITFTDVTLTVRYNTLISEEREKSDKLLKSILPASLVSRVQRGEKDISFAVQSVSVMFTDIVEFTPWCGSNTGSFIMSTLNTLFKEFDSQMQKYSTMTKIKCIGDCYMAAGGIFSEVNQPAVHTAEAVDFGLDQINSVIKCNGILGTSLRVRVGVNTGGPIVAGVLGIGKPTFEILGPAINMAQQMEHHGVPMNVHISRSVYEMIYGGKFKVKERGNIEIKNGTVQTYLVANDS</sequence>
<reference evidence="9 10" key="1">
    <citation type="submission" date="2024-04" db="EMBL/GenBank/DDBJ databases">
        <title>Tritrichomonas musculus Genome.</title>
        <authorList>
            <person name="Alves-Ferreira E."/>
            <person name="Grigg M."/>
            <person name="Lorenzi H."/>
            <person name="Galac M."/>
        </authorList>
    </citation>
    <scope>NUCLEOTIDE SEQUENCE [LARGE SCALE GENOMIC DNA]</scope>
    <source>
        <strain evidence="9 10">EAF2021</strain>
    </source>
</reference>
<evidence type="ECO:0000259" key="8">
    <source>
        <dbReference type="PROSITE" id="PS50125"/>
    </source>
</evidence>
<feature type="transmembrane region" description="Helical" evidence="7">
    <location>
        <begin position="270"/>
        <end position="289"/>
    </location>
</feature>
<feature type="transmembrane region" description="Helical" evidence="7">
    <location>
        <begin position="240"/>
        <end position="264"/>
    </location>
</feature>
<feature type="transmembrane region" description="Helical" evidence="7">
    <location>
        <begin position="131"/>
        <end position="154"/>
    </location>
</feature>
<feature type="transmembrane region" description="Helical" evidence="7">
    <location>
        <begin position="647"/>
        <end position="671"/>
    </location>
</feature>
<feature type="transmembrane region" description="Helical" evidence="7">
    <location>
        <begin position="973"/>
        <end position="995"/>
    </location>
</feature>
<evidence type="ECO:0000256" key="3">
    <source>
        <dbReference type="ARBA" id="ARBA00022741"/>
    </source>
</evidence>
<evidence type="ECO:0000256" key="6">
    <source>
        <dbReference type="ARBA" id="ARBA00023239"/>
    </source>
</evidence>
<comment type="caution">
    <text evidence="9">The sequence shown here is derived from an EMBL/GenBank/DDBJ whole genome shotgun (WGS) entry which is preliminary data.</text>
</comment>
<keyword evidence="3" id="KW-0547">Nucleotide-binding</keyword>
<feature type="transmembrane region" description="Helical" evidence="7">
    <location>
        <begin position="683"/>
        <end position="705"/>
    </location>
</feature>
<dbReference type="CDD" id="cd00130">
    <property type="entry name" value="PAS"/>
    <property type="match status" value="1"/>
</dbReference>
<dbReference type="Gene3D" id="3.30.450.20">
    <property type="entry name" value="PAS domain"/>
    <property type="match status" value="1"/>
</dbReference>
<name>A0ABR2JS74_9EUKA</name>
<evidence type="ECO:0000256" key="1">
    <source>
        <dbReference type="ARBA" id="ARBA00004370"/>
    </source>
</evidence>
<dbReference type="PROSITE" id="PS50125">
    <property type="entry name" value="GUANYLATE_CYCLASE_2"/>
    <property type="match status" value="1"/>
</dbReference>